<dbReference type="EMBL" id="KQ243244">
    <property type="protein sequence ID" value="KNC76126.1"/>
    <property type="molecule type" value="Genomic_DNA"/>
</dbReference>
<keyword evidence="2" id="KW-1185">Reference proteome</keyword>
<dbReference type="Proteomes" id="UP000054560">
    <property type="component" value="Unassembled WGS sequence"/>
</dbReference>
<evidence type="ECO:0000313" key="1">
    <source>
        <dbReference type="EMBL" id="KNC76126.1"/>
    </source>
</evidence>
<accession>A0A0L0FI45</accession>
<organism evidence="1 2">
    <name type="scientific">Sphaeroforma arctica JP610</name>
    <dbReference type="NCBI Taxonomy" id="667725"/>
    <lineage>
        <taxon>Eukaryota</taxon>
        <taxon>Ichthyosporea</taxon>
        <taxon>Ichthyophonida</taxon>
        <taxon>Sphaeroforma</taxon>
    </lineage>
</organism>
<gene>
    <name evidence="1" type="ORF">SARC_11361</name>
</gene>
<protein>
    <submittedName>
        <fullName evidence="1">Uncharacterized protein</fullName>
    </submittedName>
</protein>
<dbReference type="RefSeq" id="XP_014150028.1">
    <property type="nucleotide sequence ID" value="XM_014294553.1"/>
</dbReference>
<proteinExistence type="predicted"/>
<dbReference type="GeneID" id="25911865"/>
<sequence length="99" mass="11182">MIASANGDFRKLQANTQLSGLLGRTADVILPKGVHKTCRVESPTLDLVVELKAGVHDECVVIHNTADAVDNILNEQRYRVERRYRCRETGNIRIKLEMH</sequence>
<reference evidence="1 2" key="1">
    <citation type="submission" date="2011-02" db="EMBL/GenBank/DDBJ databases">
        <title>The Genome Sequence of Sphaeroforma arctica JP610.</title>
        <authorList>
            <consortium name="The Broad Institute Genome Sequencing Platform"/>
            <person name="Russ C."/>
            <person name="Cuomo C."/>
            <person name="Young S.K."/>
            <person name="Zeng Q."/>
            <person name="Gargeya S."/>
            <person name="Alvarado L."/>
            <person name="Berlin A."/>
            <person name="Chapman S.B."/>
            <person name="Chen Z."/>
            <person name="Freedman E."/>
            <person name="Gellesch M."/>
            <person name="Goldberg J."/>
            <person name="Griggs A."/>
            <person name="Gujja S."/>
            <person name="Heilman E."/>
            <person name="Heiman D."/>
            <person name="Howarth C."/>
            <person name="Mehta T."/>
            <person name="Neiman D."/>
            <person name="Pearson M."/>
            <person name="Roberts A."/>
            <person name="Saif S."/>
            <person name="Shea T."/>
            <person name="Shenoy N."/>
            <person name="Sisk P."/>
            <person name="Stolte C."/>
            <person name="Sykes S."/>
            <person name="White J."/>
            <person name="Yandava C."/>
            <person name="Burger G."/>
            <person name="Gray M.W."/>
            <person name="Holland P.W.H."/>
            <person name="King N."/>
            <person name="Lang F.B.F."/>
            <person name="Roger A.J."/>
            <person name="Ruiz-Trillo I."/>
            <person name="Haas B."/>
            <person name="Nusbaum C."/>
            <person name="Birren B."/>
        </authorList>
    </citation>
    <scope>NUCLEOTIDE SEQUENCE [LARGE SCALE GENOMIC DNA]</scope>
    <source>
        <strain evidence="1 2">JP610</strain>
    </source>
</reference>
<dbReference type="AlphaFoldDB" id="A0A0L0FI45"/>
<evidence type="ECO:0000313" key="2">
    <source>
        <dbReference type="Proteomes" id="UP000054560"/>
    </source>
</evidence>
<dbReference type="STRING" id="667725.A0A0L0FI45"/>
<name>A0A0L0FI45_9EUKA</name>